<proteinExistence type="predicted"/>
<dbReference type="Proteomes" id="UP001164965">
    <property type="component" value="Chromosome"/>
</dbReference>
<feature type="region of interest" description="Disordered" evidence="1">
    <location>
        <begin position="27"/>
        <end position="50"/>
    </location>
</feature>
<name>A0ABY6P343_9NOCA</name>
<evidence type="ECO:0000313" key="3">
    <source>
        <dbReference type="Proteomes" id="UP001164965"/>
    </source>
</evidence>
<keyword evidence="3" id="KW-1185">Reference proteome</keyword>
<evidence type="ECO:0000256" key="1">
    <source>
        <dbReference type="SAM" id="MobiDB-lite"/>
    </source>
</evidence>
<gene>
    <name evidence="2" type="ORF">RHODO2019_06465</name>
</gene>
<protein>
    <submittedName>
        <fullName evidence="2">Uncharacterized protein</fullName>
    </submittedName>
</protein>
<evidence type="ECO:0000313" key="2">
    <source>
        <dbReference type="EMBL" id="UZJ26070.1"/>
    </source>
</evidence>
<dbReference type="EMBL" id="CP110615">
    <property type="protein sequence ID" value="UZJ26070.1"/>
    <property type="molecule type" value="Genomic_DNA"/>
</dbReference>
<dbReference type="RefSeq" id="WP_265384174.1">
    <property type="nucleotide sequence ID" value="NZ_CP110615.1"/>
</dbReference>
<reference evidence="2" key="1">
    <citation type="submission" date="2022-10" db="EMBL/GenBank/DDBJ databases">
        <title>Rhodococcus sp.75.</title>
        <authorList>
            <person name="Sun M."/>
        </authorList>
    </citation>
    <scope>NUCLEOTIDE SEQUENCE</scope>
    <source>
        <strain evidence="2">75</strain>
    </source>
</reference>
<accession>A0ABY6P343</accession>
<organism evidence="2 3">
    <name type="scientific">Rhodococcus antarcticus</name>
    <dbReference type="NCBI Taxonomy" id="2987751"/>
    <lineage>
        <taxon>Bacteria</taxon>
        <taxon>Bacillati</taxon>
        <taxon>Actinomycetota</taxon>
        <taxon>Actinomycetes</taxon>
        <taxon>Mycobacteriales</taxon>
        <taxon>Nocardiaceae</taxon>
        <taxon>Rhodococcus</taxon>
    </lineage>
</organism>
<sequence length="50" mass="5062">MTTPADVLARAVAHGGEHVIKLADTALGSHERTSSPRALTAAPAAIELDA</sequence>